<proteinExistence type="predicted"/>
<evidence type="ECO:0000313" key="3">
    <source>
        <dbReference type="Proteomes" id="UP000019248"/>
    </source>
</evidence>
<evidence type="ECO:0000259" key="1">
    <source>
        <dbReference type="SMART" id="SM00860"/>
    </source>
</evidence>
<dbReference type="Pfam" id="PF09346">
    <property type="entry name" value="SMI1_KNR4"/>
    <property type="match status" value="1"/>
</dbReference>
<dbReference type="SMART" id="SM00860">
    <property type="entry name" value="SMI1_KNR4"/>
    <property type="match status" value="1"/>
</dbReference>
<reference evidence="2 3" key="1">
    <citation type="journal article" date="2014" name="Int. J. Syst. Evol. Microbiol.">
        <title>Listeria floridensis sp. nov., Listeria aquatica sp. nov., Listeria cornellensis sp. nov., Listeria riparia sp. nov. and Listeria grandensis sp. nov., from agricultural and natural environments.</title>
        <authorList>
            <person name="den Bakker H.C."/>
            <person name="Warchocki S."/>
            <person name="Wright E.M."/>
            <person name="Allred A.F."/>
            <person name="Ahlstrom C."/>
            <person name="Manuel C.S."/>
            <person name="Stasiewicz M.J."/>
            <person name="Burrell A."/>
            <person name="Roof S."/>
            <person name="Strawn L."/>
            <person name="Fortes E.D."/>
            <person name="Nightingale K.K."/>
            <person name="Kephart D."/>
            <person name="Wiedmann M."/>
        </authorList>
    </citation>
    <scope>NUCLEOTIDE SEQUENCE [LARGE SCALE GENOMIC DNA]</scope>
    <source>
        <strain evidence="2 3">FSL S10-1204</strain>
    </source>
</reference>
<protein>
    <recommendedName>
        <fullName evidence="1">Knr4/Smi1-like domain-containing protein</fullName>
    </recommendedName>
</protein>
<feature type="domain" description="Knr4/Smi1-like" evidence="1">
    <location>
        <begin position="13"/>
        <end position="142"/>
    </location>
</feature>
<keyword evidence="3" id="KW-1185">Reference proteome</keyword>
<dbReference type="PATRIC" id="fig|1265816.5.peg.2962"/>
<dbReference type="AlphaFoldDB" id="W7D1K8"/>
<evidence type="ECO:0000313" key="2">
    <source>
        <dbReference type="EMBL" id="EUJ42850.1"/>
    </source>
</evidence>
<dbReference type="EMBL" id="AODL01000031">
    <property type="protein sequence ID" value="EUJ42850.1"/>
    <property type="molecule type" value="Genomic_DNA"/>
</dbReference>
<dbReference type="Gene3D" id="3.40.1580.10">
    <property type="entry name" value="SMI1/KNR4-like"/>
    <property type="match status" value="1"/>
</dbReference>
<dbReference type="InterPro" id="IPR018958">
    <property type="entry name" value="Knr4/Smi1-like_dom"/>
</dbReference>
<accession>W7D1K8</accession>
<organism evidence="2 3">
    <name type="scientific">Listeria riparia FSL S10-1204</name>
    <dbReference type="NCBI Taxonomy" id="1265816"/>
    <lineage>
        <taxon>Bacteria</taxon>
        <taxon>Bacillati</taxon>
        <taxon>Bacillota</taxon>
        <taxon>Bacilli</taxon>
        <taxon>Bacillales</taxon>
        <taxon>Listeriaceae</taxon>
        <taxon>Listeria</taxon>
    </lineage>
</organism>
<name>W7D1K8_9LIST</name>
<gene>
    <name evidence="2" type="ORF">PRIP_14992</name>
</gene>
<sequence length="267" mass="30635">MSIWEKDSDKPGPLTHKNIELAEKTFGVTLPKSYLKVLKKQNGGYLKTDAVHVDFVNDDGEGFILLDSLYGIEPDEGILETEYLKEEWEITKDNSILIAGDGHSFIALDYERNPSSPEIIYIDTERGDVHKICDDFDSLMDLMFTVEDDDDEEHDDIYIPTHEEIRAWASSTNMNEVANGVYTWIQDFSMVKEDNLLYKAFAKVFDEGTEQQKITIADAMRTEIENETITNQTLIDLCLTLLRKEAGLDFTIYKEMIEEHLADKRQA</sequence>
<dbReference type="InterPro" id="IPR037883">
    <property type="entry name" value="Knr4/Smi1-like_sf"/>
</dbReference>
<dbReference type="SUPFAM" id="SSF160631">
    <property type="entry name" value="SMI1/KNR4-like"/>
    <property type="match status" value="1"/>
</dbReference>
<dbReference type="OrthoDB" id="8657476at2"/>
<comment type="caution">
    <text evidence="2">The sequence shown here is derived from an EMBL/GenBank/DDBJ whole genome shotgun (WGS) entry which is preliminary data.</text>
</comment>
<dbReference type="Proteomes" id="UP000019248">
    <property type="component" value="Unassembled WGS sequence"/>
</dbReference>
<dbReference type="RefSeq" id="WP_052008950.1">
    <property type="nucleotide sequence ID" value="NZ_AODL01000031.1"/>
</dbReference>